<protein>
    <submittedName>
        <fullName evidence="1">Uncharacterized protein</fullName>
    </submittedName>
</protein>
<organism evidence="1">
    <name type="scientific">marine sediment metagenome</name>
    <dbReference type="NCBI Taxonomy" id="412755"/>
    <lineage>
        <taxon>unclassified sequences</taxon>
        <taxon>metagenomes</taxon>
        <taxon>ecological metagenomes</taxon>
    </lineage>
</organism>
<sequence length="118" mass="12947">FLLTHGDRIGSRGGQGFIGPIATMIRGVKKTRDAYATMNKLIDWVLLGHFHTSAMGPGFIANGSLPGYGEYAKALKAVPEAPRQTLFFVNRKYGLNEYRSIILSDQSTAHAEWFESAA</sequence>
<feature type="non-terminal residue" evidence="1">
    <location>
        <position position="1"/>
    </location>
</feature>
<dbReference type="EMBL" id="LAZR01052740">
    <property type="protein sequence ID" value="KKK82293.1"/>
    <property type="molecule type" value="Genomic_DNA"/>
</dbReference>
<dbReference type="AlphaFoldDB" id="A0A0F8YLN1"/>
<name>A0A0F8YLN1_9ZZZZ</name>
<accession>A0A0F8YLN1</accession>
<gene>
    <name evidence="1" type="ORF">LCGC14_2804880</name>
</gene>
<proteinExistence type="predicted"/>
<comment type="caution">
    <text evidence="1">The sequence shown here is derived from an EMBL/GenBank/DDBJ whole genome shotgun (WGS) entry which is preliminary data.</text>
</comment>
<reference evidence="1" key="1">
    <citation type="journal article" date="2015" name="Nature">
        <title>Complex archaea that bridge the gap between prokaryotes and eukaryotes.</title>
        <authorList>
            <person name="Spang A."/>
            <person name="Saw J.H."/>
            <person name="Jorgensen S.L."/>
            <person name="Zaremba-Niedzwiedzka K."/>
            <person name="Martijn J."/>
            <person name="Lind A.E."/>
            <person name="van Eijk R."/>
            <person name="Schleper C."/>
            <person name="Guy L."/>
            <person name="Ettema T.J."/>
        </authorList>
    </citation>
    <scope>NUCLEOTIDE SEQUENCE</scope>
</reference>
<evidence type="ECO:0000313" key="1">
    <source>
        <dbReference type="EMBL" id="KKK82293.1"/>
    </source>
</evidence>